<proteinExistence type="predicted"/>
<feature type="region of interest" description="Disordered" evidence="1">
    <location>
        <begin position="85"/>
        <end position="104"/>
    </location>
</feature>
<dbReference type="AlphaFoldDB" id="A0A375G0K8"/>
<organism evidence="2">
    <name type="scientific">Cupriavidus oxalaticus</name>
    <dbReference type="NCBI Taxonomy" id="96344"/>
    <lineage>
        <taxon>Bacteria</taxon>
        <taxon>Pseudomonadati</taxon>
        <taxon>Pseudomonadota</taxon>
        <taxon>Betaproteobacteria</taxon>
        <taxon>Burkholderiales</taxon>
        <taxon>Burkholderiaceae</taxon>
        <taxon>Cupriavidus</taxon>
    </lineage>
</organism>
<name>A0A375G0K8_9BURK</name>
<reference evidence="2" key="1">
    <citation type="submission" date="2018-01" db="EMBL/GenBank/DDBJ databases">
        <authorList>
            <person name="Clerissi C."/>
        </authorList>
    </citation>
    <scope>NUCLEOTIDE SEQUENCE</scope>
    <source>
        <strain evidence="2">Cupriavidus oxalaticus LMG 2235</strain>
    </source>
</reference>
<protein>
    <submittedName>
        <fullName evidence="2">Uncharacterized protein</fullName>
    </submittedName>
</protein>
<evidence type="ECO:0000256" key="1">
    <source>
        <dbReference type="SAM" id="MobiDB-lite"/>
    </source>
</evidence>
<gene>
    <name evidence="2" type="ORF">CO2235_140068</name>
</gene>
<comment type="caution">
    <text evidence="2">The sequence shown here is derived from an EMBL/GenBank/DDBJ whole genome shotgun (WGS) entry which is preliminary data.</text>
</comment>
<evidence type="ECO:0000313" key="2">
    <source>
        <dbReference type="EMBL" id="SPC12267.1"/>
    </source>
</evidence>
<dbReference type="EMBL" id="OGUS01000114">
    <property type="protein sequence ID" value="SPC12267.1"/>
    <property type="molecule type" value="Genomic_DNA"/>
</dbReference>
<sequence length="104" mass="11406">MANTRGRGGDVLDLECAAFGARDHSYGFHRISLVWNVKLDGGVRDLSQTGSTRCSLAVEINNVDNNKRNVYSPFQQWPGVVGIGRGSRPEESSQLVVTRTGRRS</sequence>
<dbReference type="Proteomes" id="UP000256862">
    <property type="component" value="Chromosome CO2235"/>
</dbReference>
<accession>A0A375G0K8</accession>